<dbReference type="AlphaFoldDB" id="A0A6C0B0J6"/>
<protein>
    <submittedName>
        <fullName evidence="2">Uncharacterized protein</fullName>
    </submittedName>
</protein>
<feature type="compositionally biased region" description="Basic residues" evidence="1">
    <location>
        <begin position="397"/>
        <end position="427"/>
    </location>
</feature>
<dbReference type="EMBL" id="MN739042">
    <property type="protein sequence ID" value="QHS85324.1"/>
    <property type="molecule type" value="Genomic_DNA"/>
</dbReference>
<evidence type="ECO:0000256" key="1">
    <source>
        <dbReference type="SAM" id="MobiDB-lite"/>
    </source>
</evidence>
<proteinExistence type="predicted"/>
<sequence length="427" mass="47869">MSFEDDPYYKKLMQCSCRNNPKGAFCPSSNVSLSFHSDDNPNSHWGDETDKFSLPPRGTAPPPPPPPPPRGDDGGDAQANCLPPYGGDAPRSETITFLNVPEEERKENITIQAINYGNVIRMPNGENYSNRCLILSSAHILRNNEGQGMTVCSFYQRLIDLLSLPENSQAERMPDMVDYLDERRRILASGREGQDDYPDAGIFFEIVNLTGLLPDGLIILPLENGGREFNFDNPPKKPFFYIFPPGSTNFTDATPILYQVDGGHFIVDNSSSTNPDLRRAIFNYVKYDDVKERILDAAKLQAEQRVIVPIRNAAEARARRSGEIDRTGTRAVSVPDVQQRAEAEGATARAQAMIRAEKAYQKAIRTNAVPNSSNANLTEKNRDALIRIVPMPIDGGRKHKLKKKRPTKIMKKNKHKKNLKKRTMKKK</sequence>
<name>A0A6C0B0J6_9ZZZZ</name>
<feature type="region of interest" description="Disordered" evidence="1">
    <location>
        <begin position="393"/>
        <end position="427"/>
    </location>
</feature>
<feature type="compositionally biased region" description="Basic and acidic residues" evidence="1">
    <location>
        <begin position="36"/>
        <end position="51"/>
    </location>
</feature>
<evidence type="ECO:0000313" key="2">
    <source>
        <dbReference type="EMBL" id="QHS85324.1"/>
    </source>
</evidence>
<organism evidence="2">
    <name type="scientific">viral metagenome</name>
    <dbReference type="NCBI Taxonomy" id="1070528"/>
    <lineage>
        <taxon>unclassified sequences</taxon>
        <taxon>metagenomes</taxon>
        <taxon>organismal metagenomes</taxon>
    </lineage>
</organism>
<feature type="compositionally biased region" description="Pro residues" evidence="1">
    <location>
        <begin position="58"/>
        <end position="69"/>
    </location>
</feature>
<reference evidence="2" key="1">
    <citation type="journal article" date="2020" name="Nature">
        <title>Giant virus diversity and host interactions through global metagenomics.</title>
        <authorList>
            <person name="Schulz F."/>
            <person name="Roux S."/>
            <person name="Paez-Espino D."/>
            <person name="Jungbluth S."/>
            <person name="Walsh D.A."/>
            <person name="Denef V.J."/>
            <person name="McMahon K.D."/>
            <person name="Konstantinidis K.T."/>
            <person name="Eloe-Fadrosh E.A."/>
            <person name="Kyrpides N.C."/>
            <person name="Woyke T."/>
        </authorList>
    </citation>
    <scope>NUCLEOTIDE SEQUENCE</scope>
    <source>
        <strain evidence="2">GVMAG-M-3300009182-78</strain>
    </source>
</reference>
<accession>A0A6C0B0J6</accession>
<feature type="region of interest" description="Disordered" evidence="1">
    <location>
        <begin position="28"/>
        <end position="92"/>
    </location>
</feature>